<evidence type="ECO:0000256" key="2">
    <source>
        <dbReference type="ARBA" id="ARBA00010790"/>
    </source>
</evidence>
<evidence type="ECO:0000256" key="4">
    <source>
        <dbReference type="ARBA" id="ARBA00022827"/>
    </source>
</evidence>
<evidence type="ECO:0000313" key="8">
    <source>
        <dbReference type="EMBL" id="ESK87623.1"/>
    </source>
</evidence>
<dbReference type="PROSITE" id="PS00624">
    <property type="entry name" value="GMC_OXRED_2"/>
    <property type="match status" value="1"/>
</dbReference>
<dbReference type="SUPFAM" id="SSF51905">
    <property type="entry name" value="FAD/NAD(P)-binding domain"/>
    <property type="match status" value="1"/>
</dbReference>
<keyword evidence="4 5" id="KW-0274">FAD</keyword>
<dbReference type="Gene3D" id="3.30.560.10">
    <property type="entry name" value="Glucose Oxidase, domain 3"/>
    <property type="match status" value="1"/>
</dbReference>
<keyword evidence="9" id="KW-1185">Reference proteome</keyword>
<dbReference type="KEGG" id="mrr:Moror_1937"/>
<dbReference type="Pfam" id="PF05199">
    <property type="entry name" value="GMC_oxred_C"/>
    <property type="match status" value="1"/>
</dbReference>
<dbReference type="Proteomes" id="UP000017559">
    <property type="component" value="Unassembled WGS sequence"/>
</dbReference>
<organism evidence="8 9">
    <name type="scientific">Moniliophthora roreri (strain MCA 2997)</name>
    <name type="common">Cocoa frosty pod rot fungus</name>
    <name type="synonym">Crinipellis roreri</name>
    <dbReference type="NCBI Taxonomy" id="1381753"/>
    <lineage>
        <taxon>Eukaryota</taxon>
        <taxon>Fungi</taxon>
        <taxon>Dikarya</taxon>
        <taxon>Basidiomycota</taxon>
        <taxon>Agaricomycotina</taxon>
        <taxon>Agaricomycetes</taxon>
        <taxon>Agaricomycetidae</taxon>
        <taxon>Agaricales</taxon>
        <taxon>Marasmiineae</taxon>
        <taxon>Marasmiaceae</taxon>
        <taxon>Moniliophthora</taxon>
    </lineage>
</organism>
<feature type="domain" description="Glucose-methanol-choline oxidoreductase N-terminal" evidence="7">
    <location>
        <begin position="308"/>
        <end position="322"/>
    </location>
</feature>
<dbReference type="HOGENOM" id="CLU_002865_6_3_1"/>
<dbReference type="InterPro" id="IPR036188">
    <property type="entry name" value="FAD/NAD-bd_sf"/>
</dbReference>
<evidence type="ECO:0000313" key="9">
    <source>
        <dbReference type="Proteomes" id="UP000017559"/>
    </source>
</evidence>
<feature type="binding site" evidence="5">
    <location>
        <position position="528"/>
    </location>
    <ligand>
        <name>substrate</name>
    </ligand>
</feature>
<dbReference type="PANTHER" id="PTHR11552">
    <property type="entry name" value="GLUCOSE-METHANOL-CHOLINE GMC OXIDOREDUCTASE"/>
    <property type="match status" value="1"/>
</dbReference>
<dbReference type="InterPro" id="IPR000172">
    <property type="entry name" value="GMC_OxRdtase_N"/>
</dbReference>
<dbReference type="InterPro" id="IPR012132">
    <property type="entry name" value="GMC_OxRdtase"/>
</dbReference>
<dbReference type="GO" id="GO:0016614">
    <property type="term" value="F:oxidoreductase activity, acting on CH-OH group of donors"/>
    <property type="evidence" value="ECO:0007669"/>
    <property type="project" value="InterPro"/>
</dbReference>
<feature type="chain" id="PRO_5004711455" evidence="6">
    <location>
        <begin position="25"/>
        <end position="593"/>
    </location>
</feature>
<comment type="similarity">
    <text evidence="2">Belongs to the GMC oxidoreductase family.</text>
</comment>
<dbReference type="Pfam" id="PF00732">
    <property type="entry name" value="GMC_oxred_N"/>
    <property type="match status" value="1"/>
</dbReference>
<comment type="cofactor">
    <cofactor evidence="1 5">
        <name>FAD</name>
        <dbReference type="ChEBI" id="CHEBI:57692"/>
    </cofactor>
</comment>
<dbReference type="OrthoDB" id="269227at2759"/>
<dbReference type="AlphaFoldDB" id="V2WLC2"/>
<proteinExistence type="inferred from homology"/>
<dbReference type="PANTHER" id="PTHR11552:SF147">
    <property type="entry name" value="CHOLINE DEHYDROGENASE, MITOCHONDRIAL"/>
    <property type="match status" value="1"/>
</dbReference>
<accession>V2WLC2</accession>
<feature type="signal peptide" evidence="6">
    <location>
        <begin position="1"/>
        <end position="24"/>
    </location>
</feature>
<keyword evidence="6" id="KW-0732">Signal</keyword>
<keyword evidence="3" id="KW-0285">Flavoprotein</keyword>
<name>V2WLC2_MONRO</name>
<dbReference type="EMBL" id="AWSO01000759">
    <property type="protein sequence ID" value="ESK87623.1"/>
    <property type="molecule type" value="Genomic_DNA"/>
</dbReference>
<sequence length="593" mass="63649">MRLSIVFLLLLAVSSSTWLSYAVARLLDNLSELNVNFRYDFVIIGGGTAGSVLANRLTEDEKFNVLVVEAGVNNEGVLNSQVPYLASRLWGGPLDWNYSTVPQAGANGRQINVPRGFVLGGSSSINSMIWYRGSDDLWDNVARLTEDEGWAWTSVSNYYLKTSRLVTPQDGRNITGQADPAAHGSGPVNVTLLSSPLPVFSAIQDTAKSSQGRNSFKLDYNAGNTLGIGWTQYNIGGGIRNSAATAYLQPAMRRANLDVLIHTRATKLYPSYFSEEGTPFIDTVELASDANGPRVNITASREVILSAGSLNTPQILLLSGIGPKNDLDALNIPIVLDSPGVGSNLAEQPYLYNVFSVASSTETLDDMLRNTTMQAQLLVQWQQNRTGIYANAASAITGNWKLPAGNEDPSSGPGSANIMILFVPNFPTGSVPPSTGNFISVGSAVLSTKSRGSLRLSSSDPFVPPLIDYGLYTDEFDVHAQVSAMNMIQEFMSLPQFEGIVEGPFGDLANATTDQEKAAFARANSRLYNHPCCSASMGPGGVVDSKLKVKGIDGLRVVDASVFPQIPECNTQAPVYILAERAADLIRNDHSCD</sequence>
<gene>
    <name evidence="8" type="ORF">Moror_1937</name>
</gene>
<evidence type="ECO:0000256" key="6">
    <source>
        <dbReference type="SAM" id="SignalP"/>
    </source>
</evidence>
<comment type="caution">
    <text evidence="8">The sequence shown here is derived from an EMBL/GenBank/DDBJ whole genome shotgun (WGS) entry which is preliminary data.</text>
</comment>
<feature type="binding site" evidence="5">
    <location>
        <position position="118"/>
    </location>
    <ligand>
        <name>FAD</name>
        <dbReference type="ChEBI" id="CHEBI:57692"/>
    </ligand>
</feature>
<protein>
    <submittedName>
        <fullName evidence="8">Aryl-alcohol oxidase</fullName>
    </submittedName>
</protein>
<evidence type="ECO:0000256" key="3">
    <source>
        <dbReference type="ARBA" id="ARBA00022630"/>
    </source>
</evidence>
<dbReference type="GO" id="GO:0050660">
    <property type="term" value="F:flavin adenine dinucleotide binding"/>
    <property type="evidence" value="ECO:0007669"/>
    <property type="project" value="InterPro"/>
</dbReference>
<evidence type="ECO:0000256" key="5">
    <source>
        <dbReference type="PIRSR" id="PIRSR000137-2"/>
    </source>
</evidence>
<dbReference type="InterPro" id="IPR007867">
    <property type="entry name" value="GMC_OxRtase_C"/>
</dbReference>
<evidence type="ECO:0000256" key="1">
    <source>
        <dbReference type="ARBA" id="ARBA00001974"/>
    </source>
</evidence>
<dbReference type="SUPFAM" id="SSF54373">
    <property type="entry name" value="FAD-linked reductases, C-terminal domain"/>
    <property type="match status" value="1"/>
</dbReference>
<dbReference type="PIRSF" id="PIRSF000137">
    <property type="entry name" value="Alcohol_oxidase"/>
    <property type="match status" value="1"/>
</dbReference>
<evidence type="ECO:0000259" key="7">
    <source>
        <dbReference type="PROSITE" id="PS00624"/>
    </source>
</evidence>
<reference evidence="8 9" key="1">
    <citation type="journal article" date="2014" name="BMC Genomics">
        <title>Genome and secretome analysis of the hemibiotrophic fungal pathogen, Moniliophthora roreri, which causes frosty pod rot disease of cacao: mechanisms of the biotrophic and necrotrophic phases.</title>
        <authorList>
            <person name="Meinhardt L.W."/>
            <person name="Costa G.G.L."/>
            <person name="Thomazella D.P.T."/>
            <person name="Teixeira P.J.P.L."/>
            <person name="Carazzolle M.F."/>
            <person name="Schuster S.C."/>
            <person name="Carlson J.E."/>
            <person name="Guiltinan M.J."/>
            <person name="Mieczkowski P."/>
            <person name="Farmer A."/>
            <person name="Ramaraj T."/>
            <person name="Crozier J."/>
            <person name="Davis R.E."/>
            <person name="Shao J."/>
            <person name="Melnick R.L."/>
            <person name="Pereira G.A.G."/>
            <person name="Bailey B.A."/>
        </authorList>
    </citation>
    <scope>NUCLEOTIDE SEQUENCE [LARGE SCALE GENOMIC DNA]</scope>
    <source>
        <strain evidence="8 9">MCA 2997</strain>
    </source>
</reference>
<dbReference type="Gene3D" id="3.50.50.60">
    <property type="entry name" value="FAD/NAD(P)-binding domain"/>
    <property type="match status" value="1"/>
</dbReference>